<dbReference type="PRINTS" id="PR00106">
    <property type="entry name" value="DNAPOLB"/>
</dbReference>
<feature type="region of interest" description="Disordered" evidence="22">
    <location>
        <begin position="729"/>
        <end position="774"/>
    </location>
</feature>
<reference evidence="28" key="1">
    <citation type="journal article" date="2020" name="Fungal Divers.">
        <title>Resolving the Mortierellaceae phylogeny through synthesis of multi-gene phylogenetics and phylogenomics.</title>
        <authorList>
            <person name="Vandepol N."/>
            <person name="Liber J."/>
            <person name="Desiro A."/>
            <person name="Na H."/>
            <person name="Kennedy M."/>
            <person name="Barry K."/>
            <person name="Grigoriev I.V."/>
            <person name="Miller A.N."/>
            <person name="O'Donnell K."/>
            <person name="Stajich J.E."/>
            <person name="Bonito G."/>
        </authorList>
    </citation>
    <scope>NUCLEOTIDE SEQUENCE</scope>
    <source>
        <strain evidence="28">NVP1</strain>
    </source>
</reference>
<evidence type="ECO:0000259" key="24">
    <source>
        <dbReference type="Pfam" id="PF03104"/>
    </source>
</evidence>
<feature type="region of interest" description="Disordered" evidence="22">
    <location>
        <begin position="1089"/>
        <end position="1120"/>
    </location>
</feature>
<dbReference type="PANTHER" id="PTHR45812:SF1">
    <property type="entry name" value="DNA POLYMERASE ZETA CATALYTIC SUBUNIT"/>
    <property type="match status" value="1"/>
</dbReference>
<keyword evidence="6" id="KW-0004">4Fe-4S</keyword>
<proteinExistence type="inferred from homology"/>
<keyword evidence="7" id="KW-0808">Transferase</keyword>
<dbReference type="EMBL" id="JAAAUY010000101">
    <property type="protein sequence ID" value="KAF9335425.1"/>
    <property type="molecule type" value="Genomic_DNA"/>
</dbReference>
<feature type="region of interest" description="Disordered" evidence="22">
    <location>
        <begin position="601"/>
        <end position="712"/>
    </location>
</feature>
<dbReference type="InterPro" id="IPR030559">
    <property type="entry name" value="PolZ_Rev3"/>
</dbReference>
<dbReference type="GO" id="GO:0016035">
    <property type="term" value="C:zeta DNA polymerase complex"/>
    <property type="evidence" value="ECO:0007669"/>
    <property type="project" value="InterPro"/>
</dbReference>
<evidence type="ECO:0000256" key="11">
    <source>
        <dbReference type="ARBA" id="ARBA00022763"/>
    </source>
</evidence>
<protein>
    <recommendedName>
        <fullName evidence="5">DNA polymerase zeta catalytic subunit</fullName>
        <ecNumber evidence="4">2.7.7.7</ecNumber>
    </recommendedName>
</protein>
<dbReference type="GO" id="GO:0051539">
    <property type="term" value="F:4 iron, 4 sulfur cluster binding"/>
    <property type="evidence" value="ECO:0007669"/>
    <property type="project" value="UniProtKB-KW"/>
</dbReference>
<dbReference type="GO" id="GO:0003887">
    <property type="term" value="F:DNA-directed DNA polymerase activity"/>
    <property type="evidence" value="ECO:0007669"/>
    <property type="project" value="UniProtKB-KW"/>
</dbReference>
<feature type="region of interest" description="Disordered" evidence="22">
    <location>
        <begin position="296"/>
        <end position="316"/>
    </location>
</feature>
<dbReference type="GO" id="GO:0006260">
    <property type="term" value="P:DNA replication"/>
    <property type="evidence" value="ECO:0007669"/>
    <property type="project" value="UniProtKB-KW"/>
</dbReference>
<name>A0A9P5VPI4_9FUNG</name>
<evidence type="ECO:0000259" key="25">
    <source>
        <dbReference type="Pfam" id="PF14260"/>
    </source>
</evidence>
<feature type="domain" description="DNA-directed DNA polymerase family B exonuclease" evidence="24">
    <location>
        <begin position="1124"/>
        <end position="1262"/>
    </location>
</feature>
<feature type="domain" description="DNA-directed DNA polymerase family B multifunctional" evidence="23">
    <location>
        <begin position="1362"/>
        <end position="1805"/>
    </location>
</feature>
<keyword evidence="17" id="KW-0238">DNA-binding</keyword>
<dbReference type="Gene3D" id="1.10.132.60">
    <property type="entry name" value="DNA polymerase family B, C-terminal domain"/>
    <property type="match status" value="1"/>
</dbReference>
<dbReference type="InterPro" id="IPR012337">
    <property type="entry name" value="RNaseH-like_sf"/>
</dbReference>
<feature type="non-terminal residue" evidence="28">
    <location>
        <position position="2064"/>
    </location>
</feature>
<dbReference type="GO" id="GO:0003677">
    <property type="term" value="F:DNA binding"/>
    <property type="evidence" value="ECO:0007669"/>
    <property type="project" value="UniProtKB-KW"/>
</dbReference>
<evidence type="ECO:0000256" key="21">
    <source>
        <dbReference type="ARBA" id="ARBA00066055"/>
    </source>
</evidence>
<evidence type="ECO:0000256" key="6">
    <source>
        <dbReference type="ARBA" id="ARBA00022485"/>
    </source>
</evidence>
<feature type="compositionally biased region" description="Basic and acidic residues" evidence="22">
    <location>
        <begin position="547"/>
        <end position="561"/>
    </location>
</feature>
<dbReference type="InterPro" id="IPR056447">
    <property type="entry name" value="REV3_N"/>
</dbReference>
<evidence type="ECO:0000256" key="16">
    <source>
        <dbReference type="ARBA" id="ARBA00023014"/>
    </source>
</evidence>
<accession>A0A9P5VPI4</accession>
<evidence type="ECO:0000259" key="27">
    <source>
        <dbReference type="Pfam" id="PF24065"/>
    </source>
</evidence>
<evidence type="ECO:0000313" key="29">
    <source>
        <dbReference type="Proteomes" id="UP000696485"/>
    </source>
</evidence>
<dbReference type="CDD" id="cd05778">
    <property type="entry name" value="DNA_polB_zeta_exo"/>
    <property type="match status" value="1"/>
</dbReference>
<evidence type="ECO:0000256" key="4">
    <source>
        <dbReference type="ARBA" id="ARBA00012417"/>
    </source>
</evidence>
<dbReference type="Gene3D" id="1.10.287.690">
    <property type="entry name" value="Helix hairpin bin"/>
    <property type="match status" value="1"/>
</dbReference>
<evidence type="ECO:0000256" key="22">
    <source>
        <dbReference type="SAM" id="MobiDB-lite"/>
    </source>
</evidence>
<dbReference type="Pfam" id="PF03104">
    <property type="entry name" value="DNA_pol_B_exo1"/>
    <property type="match status" value="1"/>
</dbReference>
<comment type="similarity">
    <text evidence="3">Belongs to the DNA polymerase type-B family.</text>
</comment>
<evidence type="ECO:0000256" key="5">
    <source>
        <dbReference type="ARBA" id="ARBA00021589"/>
    </source>
</evidence>
<dbReference type="GO" id="GO:0005634">
    <property type="term" value="C:nucleus"/>
    <property type="evidence" value="ECO:0007669"/>
    <property type="project" value="UniProtKB-SubCell"/>
</dbReference>
<evidence type="ECO:0000256" key="17">
    <source>
        <dbReference type="ARBA" id="ARBA00023125"/>
    </source>
</evidence>
<dbReference type="Gene3D" id="3.90.1600.10">
    <property type="entry name" value="Palm domain of DNA polymerase"/>
    <property type="match status" value="1"/>
</dbReference>
<dbReference type="InterPro" id="IPR006134">
    <property type="entry name" value="DNA-dir_DNA_pol_B_multi_dom"/>
</dbReference>
<evidence type="ECO:0000256" key="10">
    <source>
        <dbReference type="ARBA" id="ARBA00022723"/>
    </source>
</evidence>
<comment type="caution">
    <text evidence="28">The sequence shown here is derived from an EMBL/GenBank/DDBJ whole genome shotgun (WGS) entry which is preliminary data.</text>
</comment>
<keyword evidence="16" id="KW-0411">Iron-sulfur</keyword>
<comment type="catalytic activity">
    <reaction evidence="20">
        <text>DNA(n) + a 2'-deoxyribonucleoside 5'-triphosphate = DNA(n+1) + diphosphate</text>
        <dbReference type="Rhea" id="RHEA:22508"/>
        <dbReference type="Rhea" id="RHEA-COMP:17339"/>
        <dbReference type="Rhea" id="RHEA-COMP:17340"/>
        <dbReference type="ChEBI" id="CHEBI:33019"/>
        <dbReference type="ChEBI" id="CHEBI:61560"/>
        <dbReference type="ChEBI" id="CHEBI:173112"/>
        <dbReference type="EC" id="2.7.7.7"/>
    </reaction>
</comment>
<dbReference type="Pfam" id="PF00136">
    <property type="entry name" value="DNA_pol_B"/>
    <property type="match status" value="1"/>
</dbReference>
<dbReference type="InterPro" id="IPR017964">
    <property type="entry name" value="DNA-dir_DNA_pol_B_CS"/>
</dbReference>
<dbReference type="FunFam" id="1.10.132.60:FF:000007">
    <property type="entry name" value="DNA polymerase"/>
    <property type="match status" value="1"/>
</dbReference>
<keyword evidence="18" id="KW-0234">DNA repair</keyword>
<evidence type="ECO:0000256" key="12">
    <source>
        <dbReference type="ARBA" id="ARBA00022771"/>
    </source>
</evidence>
<dbReference type="Pfam" id="PF24065">
    <property type="entry name" value="REV3_N"/>
    <property type="match status" value="1"/>
</dbReference>
<dbReference type="PROSITE" id="PS00116">
    <property type="entry name" value="DNA_POLYMERASE_B"/>
    <property type="match status" value="1"/>
</dbReference>
<dbReference type="InterPro" id="IPR056435">
    <property type="entry name" value="DPOD/Z_N"/>
</dbReference>
<evidence type="ECO:0000259" key="26">
    <source>
        <dbReference type="Pfam" id="PF24055"/>
    </source>
</evidence>
<dbReference type="SUPFAM" id="SSF56672">
    <property type="entry name" value="DNA/RNA polymerases"/>
    <property type="match status" value="1"/>
</dbReference>
<keyword evidence="12" id="KW-0863">Zinc-finger</keyword>
<feature type="domain" description="DNA polymerase delta/zeta catalytic subunit N-terminal" evidence="26">
    <location>
        <begin position="111"/>
        <end position="191"/>
    </location>
</feature>
<organism evidence="28 29">
    <name type="scientific">Podila minutissima</name>
    <dbReference type="NCBI Taxonomy" id="64525"/>
    <lineage>
        <taxon>Eukaryota</taxon>
        <taxon>Fungi</taxon>
        <taxon>Fungi incertae sedis</taxon>
        <taxon>Mucoromycota</taxon>
        <taxon>Mortierellomycotina</taxon>
        <taxon>Mortierellomycetes</taxon>
        <taxon>Mortierellales</taxon>
        <taxon>Mortierellaceae</taxon>
        <taxon>Podila</taxon>
    </lineage>
</organism>
<dbReference type="PANTHER" id="PTHR45812">
    <property type="entry name" value="DNA POLYMERASE ZETA CATALYTIC SUBUNIT"/>
    <property type="match status" value="1"/>
</dbReference>
<keyword evidence="13" id="KW-0862">Zinc</keyword>
<dbReference type="GO" id="GO:0000724">
    <property type="term" value="P:double-strand break repair via homologous recombination"/>
    <property type="evidence" value="ECO:0007669"/>
    <property type="project" value="TreeGrafter"/>
</dbReference>
<feature type="compositionally biased region" description="Basic residues" evidence="22">
    <location>
        <begin position="1900"/>
        <end position="1909"/>
    </location>
</feature>
<dbReference type="Proteomes" id="UP000696485">
    <property type="component" value="Unassembled WGS sequence"/>
</dbReference>
<feature type="region of interest" description="Disordered" evidence="22">
    <location>
        <begin position="1867"/>
        <end position="1912"/>
    </location>
</feature>
<evidence type="ECO:0000256" key="2">
    <source>
        <dbReference type="ARBA" id="ARBA00004123"/>
    </source>
</evidence>
<evidence type="ECO:0000256" key="8">
    <source>
        <dbReference type="ARBA" id="ARBA00022695"/>
    </source>
</evidence>
<dbReference type="InterPro" id="IPR006133">
    <property type="entry name" value="DNA-dir_DNA_pol_B_exonuc"/>
</dbReference>
<dbReference type="EC" id="2.7.7.7" evidence="4"/>
<comment type="subcellular location">
    <subcellularLocation>
        <location evidence="2">Nucleus</location>
    </subcellularLocation>
</comment>
<evidence type="ECO:0000256" key="19">
    <source>
        <dbReference type="ARBA" id="ARBA00023242"/>
    </source>
</evidence>
<keyword evidence="29" id="KW-1185">Reference proteome</keyword>
<dbReference type="CDD" id="cd05534">
    <property type="entry name" value="POLBc_zeta"/>
    <property type="match status" value="1"/>
</dbReference>
<evidence type="ECO:0000313" key="28">
    <source>
        <dbReference type="EMBL" id="KAF9335425.1"/>
    </source>
</evidence>
<dbReference type="GO" id="GO:0042276">
    <property type="term" value="P:error-prone translesion synthesis"/>
    <property type="evidence" value="ECO:0007669"/>
    <property type="project" value="TreeGrafter"/>
</dbReference>
<dbReference type="Pfam" id="PF24055">
    <property type="entry name" value="POL3_N"/>
    <property type="match status" value="1"/>
</dbReference>
<keyword evidence="9" id="KW-0235">DNA replication</keyword>
<evidence type="ECO:0000256" key="3">
    <source>
        <dbReference type="ARBA" id="ARBA00005755"/>
    </source>
</evidence>
<evidence type="ECO:0000256" key="7">
    <source>
        <dbReference type="ARBA" id="ARBA00022679"/>
    </source>
</evidence>
<evidence type="ECO:0000256" key="14">
    <source>
        <dbReference type="ARBA" id="ARBA00022932"/>
    </source>
</evidence>
<dbReference type="GO" id="GO:0008270">
    <property type="term" value="F:zinc ion binding"/>
    <property type="evidence" value="ECO:0007669"/>
    <property type="project" value="UniProtKB-KW"/>
</dbReference>
<feature type="compositionally biased region" description="Pro residues" evidence="22">
    <location>
        <begin position="660"/>
        <end position="669"/>
    </location>
</feature>
<sequence length="2064" mass="230724">MNTSMLLPFSNEAQDLLHGFTHGSGMARSEPTSHQDTSSIPFEFEQVDENARPTRFKSRIADFDYSMQVPGPLDLHACQFLPPHIPVLKVPVFRIFGANEAGQKCCVHIHQAYPYFYIPYEGSLEPVKRRFKKPVQLGMSLNHAAAITFNAPQDLRKSQYVAAIIPVKGIPFYGYYVGYSYFLKIYLFNPDFESRIVELMRSGAIMATHFQPFEAHVPYKLQFFIDYNLYGMGWLELEDALLRNDVPDPRVGDNPLRMTKATVADTRIWSRDNDPGRISTCEIEMDTTVDRIINRDKAPERDTHKNLSECFKPPSVTAQVPSMAGLWEDDARRRKANNLPSQEPPKTQARDEESLPWLDHDLSKHMVADLVHEMMQQSQAHTAHQNGSTFESFKVKEDPLAASFMTAYASVDFLCPRILNDKDGPAQSQNESFVYNEAESSIVVDESKISQSDSMHLEDQMGAQKDLFKGLTGLGGLEDQEEDEFPLPDMDDVDMEDLIDDPDTWDDFDISDTDAQDPGYDSGNPADLEGQSIPQFDGGGDRSVSQDFKDSKKTPDQEWKKIALGAKQKRIRSSSSSSLTSRDKAAKAGKRFCEIVADVGPNLSSKLTLKSPAPAPARLPMPTPVPAPAPSRQLPTQPASNRTHTSRVTTARHKLSGPAPSAPAVPTRPPTRGSQERTAKLSGPASNAPGALTRSPIKSNQEKTVRDKVRSKFRGKTIVQCVEIPVQSQDTMSLDPSPRTTVGPSKPALKPSVSDDPIIDDDDDGSLGKVGEEPAKSHPIYISQEVIHDEDDDRDNFHVQEKSLSRSKLHYDFPEPASPSRTYFMAAMDELWSSPSPPPERSAFIHSPPRPTTPTRTRARRVSFAASSALCSSQRLVTTHNEIDNIQDEGEEREIDNEEMQAQENMDGNDERVFDQDVRDDSFMVNQTCVLDDDIALSQSPTTPEFWKPVRVLVEDSFSCSHLSFTPTSSHPEPTGVYQFSVPPPTVHALQDSLVRHNLPNFVHQKPYFSNETDVPSRVKVFGGKEFRIQSHGLHTMKAFKSKLDLGYQQHQTLGPGTGFKYWEPIQPPPSRAKIDEWLKEEERRAKASLRSAAEASTQKRREKISQIEGPTQKNPFGYKNSPTKVAGSVAIEKDFMDVLSLEVHCQTRGGLLPDPKHDPVLAVFYCLQTEREGVVSNGWVPGYRIGLITHADAGMIPKLATGFPGLDVLVARDEGDMMNALIHRVRELDPDILTGYEVNNHSWGYLVDRFLTLFGLDMSKLLSRILPARPPVLTKSALEARDSFNSTHSSGLKFQGRHLFNVWRLIRNETLTKWWQSGSPVQQARVIRTYLQQVQYDLQLVERQELISRTCEFARVFGVDFFSVISRGSQYKVESMMIRLAKPENFIMISPSRAQVGQQRALEIIPMIMEPESGFYEDPVVVLDFQSLYPSVMIAYNYCYSTCLGKLGGGTKLGVTEYKIQDGILPLLQDHLQVAPNNVMYVNQDIRKSLLSRMLSEILDTRVMVKKAMKEYPNNKSLLKLLEARQLGLKFIANVTYGYTSASFSGRMPGIEIADSIVLSGRETLERSIRFVNENPKWNAKVVYGDTDSMFVHLKGRTRKEAFEIGYDISETITRMNPRPVKLKFEKVYHPCFLVTKKRYVGSSYETPEQKEPIFDAKGIETIRRDGIIAAQKIMETSIKTMFRTQDLSQVKTYFVRQLTKILEGRIPVPDLMFGKEVRIGRYSEKGVPPPGAIVSARRMELDPRAQPQYGERVPYVVVYGDPGARLTDQVVEPKELLKNKDLRLNSEYYIRKMIIPSLERILQLAGADVKSWFEEMPRVKRATPLLITEPSEVFPTAATSAMVAAETDVAMTANSLVGAAAVGTTATSSGSEGKELPGGPSTPASGQQPQQPTDGPSRRFKPRRRGGKGFVSIGSRIDRYYQSQMCVICSRLIVGQTLVKDICVDCTSETGRVKSMLAIQTRLHKAETLARATIEVCSSCCRSAPGGGAGVQRTTVTTSSGKEALALRNALSDGGRGLEVVACESLECGVFWQRRKAQDALQVTRQVAGRVIQDLEDLFLRF</sequence>
<evidence type="ECO:0000256" key="20">
    <source>
        <dbReference type="ARBA" id="ARBA00049244"/>
    </source>
</evidence>
<dbReference type="GO" id="GO:0000166">
    <property type="term" value="F:nucleotide binding"/>
    <property type="evidence" value="ECO:0007669"/>
    <property type="project" value="InterPro"/>
</dbReference>
<gene>
    <name evidence="28" type="primary">REV3</name>
    <name evidence="28" type="ORF">BG006_000136</name>
</gene>
<dbReference type="InterPro" id="IPR025687">
    <property type="entry name" value="Znf-C4pol"/>
</dbReference>
<evidence type="ECO:0000256" key="15">
    <source>
        <dbReference type="ARBA" id="ARBA00023004"/>
    </source>
</evidence>
<dbReference type="SUPFAM" id="SSF53098">
    <property type="entry name" value="Ribonuclease H-like"/>
    <property type="match status" value="1"/>
</dbReference>
<feature type="compositionally biased region" description="Basic and acidic residues" evidence="22">
    <location>
        <begin position="700"/>
        <end position="710"/>
    </location>
</feature>
<dbReference type="InterPro" id="IPR036397">
    <property type="entry name" value="RNaseH_sf"/>
</dbReference>
<feature type="compositionally biased region" description="Basic and acidic residues" evidence="22">
    <location>
        <begin position="296"/>
        <end position="307"/>
    </location>
</feature>
<feature type="compositionally biased region" description="Acidic residues" evidence="22">
    <location>
        <begin position="478"/>
        <end position="515"/>
    </location>
</feature>
<dbReference type="SMART" id="SM00486">
    <property type="entry name" value="POLBc"/>
    <property type="match status" value="1"/>
</dbReference>
<feature type="region of interest" description="Disordered" evidence="22">
    <location>
        <begin position="471"/>
        <end position="588"/>
    </location>
</feature>
<comment type="subunit">
    <text evidence="21">Forms DNA polymerase zeta with REV7.</text>
</comment>
<feature type="domain" description="DNA polymerase zeta catalytic subunit N-terminal" evidence="27">
    <location>
        <begin position="56"/>
        <end position="110"/>
    </location>
</feature>
<dbReference type="InterPro" id="IPR042087">
    <property type="entry name" value="DNA_pol_B_thumb"/>
</dbReference>
<evidence type="ECO:0000259" key="23">
    <source>
        <dbReference type="Pfam" id="PF00136"/>
    </source>
</evidence>
<feature type="compositionally biased region" description="Pro residues" evidence="22">
    <location>
        <begin position="613"/>
        <end position="629"/>
    </location>
</feature>
<evidence type="ECO:0000256" key="1">
    <source>
        <dbReference type="ARBA" id="ARBA00001966"/>
    </source>
</evidence>
<keyword evidence="11" id="KW-0227">DNA damage</keyword>
<comment type="cofactor">
    <cofactor evidence="1">
        <name>[4Fe-4S] cluster</name>
        <dbReference type="ChEBI" id="CHEBI:49883"/>
    </cofactor>
</comment>
<keyword evidence="8" id="KW-0548">Nucleotidyltransferase</keyword>
<feature type="compositionally biased region" description="Polar residues" evidence="22">
    <location>
        <begin position="729"/>
        <end position="743"/>
    </location>
</feature>
<keyword evidence="15" id="KW-0408">Iron</keyword>
<dbReference type="Pfam" id="PF14260">
    <property type="entry name" value="zf-C4pol"/>
    <property type="match status" value="1"/>
</dbReference>
<feature type="compositionally biased region" description="Polar residues" evidence="22">
    <location>
        <begin position="1884"/>
        <end position="1896"/>
    </location>
</feature>
<dbReference type="InterPro" id="IPR023211">
    <property type="entry name" value="DNA_pol_palm_dom_sf"/>
</dbReference>
<evidence type="ECO:0000256" key="13">
    <source>
        <dbReference type="ARBA" id="ARBA00022833"/>
    </source>
</evidence>
<dbReference type="FunFam" id="1.10.287.690:FF:000002">
    <property type="entry name" value="DNA polymerase zeta"/>
    <property type="match status" value="1"/>
</dbReference>
<dbReference type="InterPro" id="IPR043502">
    <property type="entry name" value="DNA/RNA_pol_sf"/>
</dbReference>
<keyword evidence="10" id="KW-0479">Metal-binding</keyword>
<feature type="compositionally biased region" description="Polar residues" evidence="22">
    <location>
        <begin position="633"/>
        <end position="649"/>
    </location>
</feature>
<keyword evidence="14" id="KW-0239">DNA-directed DNA polymerase</keyword>
<evidence type="ECO:0000256" key="18">
    <source>
        <dbReference type="ARBA" id="ARBA00023204"/>
    </source>
</evidence>
<keyword evidence="19" id="KW-0539">Nucleus</keyword>
<dbReference type="Gene3D" id="3.30.342.10">
    <property type="entry name" value="DNA Polymerase, chain B, domain 1"/>
    <property type="match status" value="1"/>
</dbReference>
<evidence type="ECO:0000256" key="9">
    <source>
        <dbReference type="ARBA" id="ARBA00022705"/>
    </source>
</evidence>
<feature type="domain" description="C4-type zinc-finger of DNA polymerase delta" evidence="25">
    <location>
        <begin position="1928"/>
        <end position="2036"/>
    </location>
</feature>
<dbReference type="Gene3D" id="3.30.420.10">
    <property type="entry name" value="Ribonuclease H-like superfamily/Ribonuclease H"/>
    <property type="match status" value="2"/>
</dbReference>
<dbReference type="InterPro" id="IPR006172">
    <property type="entry name" value="DNA-dir_DNA_pol_B"/>
</dbReference>
<feature type="region of interest" description="Disordered" evidence="22">
    <location>
        <begin position="834"/>
        <end position="858"/>
    </location>
</feature>